<comment type="function">
    <text evidence="1">Forms a chaperone-bound H2A.Z-H2B complex that acts as a source for SWR1 complex-dependent H2A to H2A.Z histone replacement in chromatin.</text>
</comment>
<keyword evidence="5" id="KW-0539">Nucleus</keyword>
<evidence type="ECO:0000256" key="5">
    <source>
        <dbReference type="ARBA" id="ARBA00023242"/>
    </source>
</evidence>
<protein>
    <submittedName>
        <fullName evidence="9">Histone chaperone domain CHZ domain-containing protein</fullName>
    </submittedName>
</protein>
<dbReference type="InterPro" id="IPR019098">
    <property type="entry name" value="Histone_chaperone_domain_CHZ"/>
</dbReference>
<dbReference type="GO" id="GO:0005634">
    <property type="term" value="C:nucleus"/>
    <property type="evidence" value="ECO:0007669"/>
    <property type="project" value="UniProtKB-SubCell"/>
</dbReference>
<dbReference type="Pfam" id="PF09649">
    <property type="entry name" value="CHZ"/>
    <property type="match status" value="1"/>
</dbReference>
<comment type="subcellular location">
    <subcellularLocation>
        <location evidence="2">Nucleus</location>
    </subcellularLocation>
</comment>
<accession>A0A179F697</accession>
<dbReference type="EMBL" id="LSBJ02000001">
    <property type="protein sequence ID" value="OAQ60965.1"/>
    <property type="molecule type" value="Genomic_DNA"/>
</dbReference>
<feature type="compositionally biased region" description="Acidic residues" evidence="7">
    <location>
        <begin position="40"/>
        <end position="76"/>
    </location>
</feature>
<evidence type="ECO:0000259" key="8">
    <source>
        <dbReference type="SMART" id="SM01082"/>
    </source>
</evidence>
<feature type="domain" description="Histone chaperone" evidence="8">
    <location>
        <begin position="66"/>
        <end position="103"/>
    </location>
</feature>
<evidence type="ECO:0000256" key="4">
    <source>
        <dbReference type="ARBA" id="ARBA00023186"/>
    </source>
</evidence>
<evidence type="ECO:0000313" key="9">
    <source>
        <dbReference type="EMBL" id="OAQ60965.1"/>
    </source>
</evidence>
<feature type="compositionally biased region" description="Basic and acidic residues" evidence="7">
    <location>
        <begin position="22"/>
        <end position="35"/>
    </location>
</feature>
<evidence type="ECO:0000256" key="6">
    <source>
        <dbReference type="ARBA" id="ARBA00025877"/>
    </source>
</evidence>
<sequence>MAENGTTLPTNPSTEETSFAENKGKGKAAAEDVPHTGDAAMDEDDDEDDDDDDDDDDDEEENAAGGEEEDGMEEIDLNNIVDGGRRTRGAKIDFAKAAEQLPADEDEEDDDEDFQPPAEDTEMTG</sequence>
<dbReference type="GeneID" id="28845721"/>
<name>A0A179F697_METCM</name>
<feature type="compositionally biased region" description="Acidic residues" evidence="7">
    <location>
        <begin position="102"/>
        <end position="125"/>
    </location>
</feature>
<dbReference type="Proteomes" id="UP000078397">
    <property type="component" value="Unassembled WGS sequence"/>
</dbReference>
<proteinExistence type="inferred from homology"/>
<dbReference type="STRING" id="1380566.A0A179F697"/>
<gene>
    <name evidence="9" type="ORF">VFPPC_02000</name>
</gene>
<organism evidence="9 10">
    <name type="scientific">Pochonia chlamydosporia 170</name>
    <dbReference type="NCBI Taxonomy" id="1380566"/>
    <lineage>
        <taxon>Eukaryota</taxon>
        <taxon>Fungi</taxon>
        <taxon>Dikarya</taxon>
        <taxon>Ascomycota</taxon>
        <taxon>Pezizomycotina</taxon>
        <taxon>Sordariomycetes</taxon>
        <taxon>Hypocreomycetidae</taxon>
        <taxon>Hypocreales</taxon>
        <taxon>Clavicipitaceae</taxon>
        <taxon>Pochonia</taxon>
    </lineage>
</organism>
<evidence type="ECO:0000313" key="10">
    <source>
        <dbReference type="Proteomes" id="UP000078397"/>
    </source>
</evidence>
<reference evidence="9 10" key="1">
    <citation type="journal article" date="2016" name="PLoS Pathog.">
        <title>Biosynthesis of antibiotic leucinostatins in bio-control fungus Purpureocillium lilacinum and their inhibition on phytophthora revealed by genome mining.</title>
        <authorList>
            <person name="Wang G."/>
            <person name="Liu Z."/>
            <person name="Lin R."/>
            <person name="Li E."/>
            <person name="Mao Z."/>
            <person name="Ling J."/>
            <person name="Yang Y."/>
            <person name="Yin W.B."/>
            <person name="Xie B."/>
        </authorList>
    </citation>
    <scope>NUCLEOTIDE SEQUENCE [LARGE SCALE GENOMIC DNA]</scope>
    <source>
        <strain evidence="9">170</strain>
    </source>
</reference>
<evidence type="ECO:0000256" key="2">
    <source>
        <dbReference type="ARBA" id="ARBA00004123"/>
    </source>
</evidence>
<feature type="compositionally biased region" description="Polar residues" evidence="7">
    <location>
        <begin position="1"/>
        <end position="20"/>
    </location>
</feature>
<dbReference type="KEGG" id="pchm:VFPPC_02000"/>
<keyword evidence="4" id="KW-0143">Chaperone</keyword>
<dbReference type="AlphaFoldDB" id="A0A179F697"/>
<evidence type="ECO:0000256" key="7">
    <source>
        <dbReference type="SAM" id="MobiDB-lite"/>
    </source>
</evidence>
<evidence type="ECO:0000256" key="3">
    <source>
        <dbReference type="ARBA" id="ARBA00008057"/>
    </source>
</evidence>
<comment type="subunit">
    <text evidence="6">Forms a heterotrimer with H2A.Z-H2B, stabilizing the association of the histone dimer. Also, with a lower affinity, forms a heterotrimer with H2A-H2B.</text>
</comment>
<dbReference type="RefSeq" id="XP_018138774.1">
    <property type="nucleotide sequence ID" value="XM_018281727.1"/>
</dbReference>
<feature type="region of interest" description="Disordered" evidence="7">
    <location>
        <begin position="1"/>
        <end position="125"/>
    </location>
</feature>
<dbReference type="SMART" id="SM01082">
    <property type="entry name" value="CHZ"/>
    <property type="match status" value="1"/>
</dbReference>
<evidence type="ECO:0000256" key="1">
    <source>
        <dbReference type="ARBA" id="ARBA00002212"/>
    </source>
</evidence>
<comment type="caution">
    <text evidence="9">The sequence shown here is derived from an EMBL/GenBank/DDBJ whole genome shotgun (WGS) entry which is preliminary data.</text>
</comment>
<keyword evidence="10" id="KW-1185">Reference proteome</keyword>
<comment type="similarity">
    <text evidence="3">Belongs to the CHZ1 family.</text>
</comment>